<feature type="region of interest" description="Disordered" evidence="3">
    <location>
        <begin position="109"/>
        <end position="137"/>
    </location>
</feature>
<evidence type="ECO:0000256" key="2">
    <source>
        <dbReference type="ARBA" id="ARBA00023054"/>
    </source>
</evidence>
<feature type="compositionally biased region" description="Polar residues" evidence="3">
    <location>
        <begin position="246"/>
        <end position="259"/>
    </location>
</feature>
<feature type="compositionally biased region" description="Basic and acidic residues" evidence="3">
    <location>
        <begin position="426"/>
        <end position="437"/>
    </location>
</feature>
<gene>
    <name evidence="4" type="ORF">ACH5RR_019891</name>
</gene>
<keyword evidence="5" id="KW-1185">Reference proteome</keyword>
<dbReference type="EMBL" id="JBJUIK010000008">
    <property type="protein sequence ID" value="KAL3521742.1"/>
    <property type="molecule type" value="Genomic_DNA"/>
</dbReference>
<feature type="compositionally biased region" description="Low complexity" evidence="3">
    <location>
        <begin position="120"/>
        <end position="137"/>
    </location>
</feature>
<accession>A0ABD2ZQP3</accession>
<protein>
    <submittedName>
        <fullName evidence="4">Uncharacterized protein</fullName>
    </submittedName>
</protein>
<dbReference type="AlphaFoldDB" id="A0ABD2ZQP3"/>
<reference evidence="4 5" key="1">
    <citation type="submission" date="2024-11" db="EMBL/GenBank/DDBJ databases">
        <title>A near-complete genome assembly of Cinchona calisaya.</title>
        <authorList>
            <person name="Lian D.C."/>
            <person name="Zhao X.W."/>
            <person name="Wei L."/>
        </authorList>
    </citation>
    <scope>NUCLEOTIDE SEQUENCE [LARGE SCALE GENOMIC DNA]</scope>
    <source>
        <tissue evidence="4">Nenye</tissue>
    </source>
</reference>
<evidence type="ECO:0000256" key="3">
    <source>
        <dbReference type="SAM" id="MobiDB-lite"/>
    </source>
</evidence>
<organism evidence="4 5">
    <name type="scientific">Cinchona calisaya</name>
    <dbReference type="NCBI Taxonomy" id="153742"/>
    <lineage>
        <taxon>Eukaryota</taxon>
        <taxon>Viridiplantae</taxon>
        <taxon>Streptophyta</taxon>
        <taxon>Embryophyta</taxon>
        <taxon>Tracheophyta</taxon>
        <taxon>Spermatophyta</taxon>
        <taxon>Magnoliopsida</taxon>
        <taxon>eudicotyledons</taxon>
        <taxon>Gunneridae</taxon>
        <taxon>Pentapetalae</taxon>
        <taxon>asterids</taxon>
        <taxon>lamiids</taxon>
        <taxon>Gentianales</taxon>
        <taxon>Rubiaceae</taxon>
        <taxon>Cinchonoideae</taxon>
        <taxon>Cinchoneae</taxon>
        <taxon>Cinchona</taxon>
    </lineage>
</organism>
<dbReference type="InterPro" id="IPR013256">
    <property type="entry name" value="Chromatin_SPT2"/>
</dbReference>
<dbReference type="PANTHER" id="PTHR22691:SF8">
    <property type="entry name" value="PROTEIN SPT2 HOMOLOG"/>
    <property type="match status" value="1"/>
</dbReference>
<evidence type="ECO:0000313" key="4">
    <source>
        <dbReference type="EMBL" id="KAL3521742.1"/>
    </source>
</evidence>
<comment type="caution">
    <text evidence="4">The sequence shown here is derived from an EMBL/GenBank/DDBJ whole genome shotgun (WGS) entry which is preliminary data.</text>
</comment>
<evidence type="ECO:0000313" key="5">
    <source>
        <dbReference type="Proteomes" id="UP001630127"/>
    </source>
</evidence>
<dbReference type="SMART" id="SM00784">
    <property type="entry name" value="SPT2"/>
    <property type="match status" value="1"/>
</dbReference>
<name>A0ABD2ZQP3_9GENT</name>
<feature type="region of interest" description="Disordered" evidence="3">
    <location>
        <begin position="211"/>
        <end position="365"/>
    </location>
</feature>
<dbReference type="Proteomes" id="UP001630127">
    <property type="component" value="Unassembled WGS sequence"/>
</dbReference>
<feature type="region of interest" description="Disordered" evidence="3">
    <location>
        <begin position="426"/>
        <end position="445"/>
    </location>
</feature>
<keyword evidence="2" id="KW-0175">Coiled coil</keyword>
<sequence>MMEEELKFLQLRTKLNQVIRKQMRNLDDHKAAAVKNDDYGCFFGPWEPAIAPRLLQESTLLLLDQLPNKPPANHSSKCNNHGSIINKAQLLRVMRDYSFLSSDDPAHHVPTTTSSCPQNVVRGVSGSSVPSAAPPVQQVIKESSSLSDHMRRNEGSSFLEPTCSRQRQRCCLLETPEKLASNGRPKGVPLQSLSGTKDKKGAAAHAKTITCSSGPSSAVRPEGVPVPTQVGSKEKNKAAEAAKTACNPSSRSMINNSRAENTKLRSPPPAVAAVSKKSTAGKRECRSLLYSAGNPNQKRPRPLNGSQLLSKKAPQPKEQQIRRNSARPGTSQQRHPKRNKPTSIARNHVTTRRRRHLKEEEEESAGAISSIIRNMFGYDPTKYHDHDNYDPCMEVAFQDIQREECRSAKIAKKEDQEELIKIVAEQSRHRLEKEAAPKKRKLAHS</sequence>
<proteinExistence type="inferred from homology"/>
<evidence type="ECO:0000256" key="1">
    <source>
        <dbReference type="ARBA" id="ARBA00006461"/>
    </source>
</evidence>
<dbReference type="PANTHER" id="PTHR22691">
    <property type="entry name" value="YEAST SPT2-RELATED"/>
    <property type="match status" value="1"/>
</dbReference>
<dbReference type="Pfam" id="PF08243">
    <property type="entry name" value="SPT2"/>
    <property type="match status" value="1"/>
</dbReference>
<comment type="similarity">
    <text evidence="1">Belongs to the SPT2 family.</text>
</comment>